<keyword evidence="1" id="KW-0732">Signal</keyword>
<gene>
    <name evidence="2" type="ORF">DM02DRAFT_694597</name>
</gene>
<evidence type="ECO:0000313" key="3">
    <source>
        <dbReference type="Proteomes" id="UP000244855"/>
    </source>
</evidence>
<organism evidence="2 3">
    <name type="scientific">Periconia macrospinosa</name>
    <dbReference type="NCBI Taxonomy" id="97972"/>
    <lineage>
        <taxon>Eukaryota</taxon>
        <taxon>Fungi</taxon>
        <taxon>Dikarya</taxon>
        <taxon>Ascomycota</taxon>
        <taxon>Pezizomycotina</taxon>
        <taxon>Dothideomycetes</taxon>
        <taxon>Pleosporomycetidae</taxon>
        <taxon>Pleosporales</taxon>
        <taxon>Massarineae</taxon>
        <taxon>Periconiaceae</taxon>
        <taxon>Periconia</taxon>
    </lineage>
</organism>
<name>A0A2V1E1Q0_9PLEO</name>
<dbReference type="Proteomes" id="UP000244855">
    <property type="component" value="Unassembled WGS sequence"/>
</dbReference>
<feature type="signal peptide" evidence="1">
    <location>
        <begin position="1"/>
        <end position="19"/>
    </location>
</feature>
<evidence type="ECO:0008006" key="4">
    <source>
        <dbReference type="Google" id="ProtNLM"/>
    </source>
</evidence>
<reference evidence="2 3" key="1">
    <citation type="journal article" date="2018" name="Sci. Rep.">
        <title>Comparative genomics provides insights into the lifestyle and reveals functional heterogeneity of dark septate endophytic fungi.</title>
        <authorList>
            <person name="Knapp D.G."/>
            <person name="Nemeth J.B."/>
            <person name="Barry K."/>
            <person name="Hainaut M."/>
            <person name="Henrissat B."/>
            <person name="Johnson J."/>
            <person name="Kuo A."/>
            <person name="Lim J.H.P."/>
            <person name="Lipzen A."/>
            <person name="Nolan M."/>
            <person name="Ohm R.A."/>
            <person name="Tamas L."/>
            <person name="Grigoriev I.V."/>
            <person name="Spatafora J.W."/>
            <person name="Nagy L.G."/>
            <person name="Kovacs G.M."/>
        </authorList>
    </citation>
    <scope>NUCLEOTIDE SEQUENCE [LARGE SCALE GENOMIC DNA]</scope>
    <source>
        <strain evidence="2 3">DSE2036</strain>
    </source>
</reference>
<protein>
    <recommendedName>
        <fullName evidence="4">Hydrophobin</fullName>
    </recommendedName>
</protein>
<dbReference type="AlphaFoldDB" id="A0A2V1E1Q0"/>
<evidence type="ECO:0000256" key="1">
    <source>
        <dbReference type="SAM" id="SignalP"/>
    </source>
</evidence>
<sequence length="109" mass="11687">MLWKQLFLVSTLLVSPAFSAPQFRNAAGKKVPSSQALNCNDGVCCDQFGGCLLEKDLGDFSDRVVNKRAPVPQFRNSQGKKVPSAQALTCNDGVCCDQFGGCLLEKGVC</sequence>
<dbReference type="EMBL" id="KZ805325">
    <property type="protein sequence ID" value="PVI04062.1"/>
    <property type="molecule type" value="Genomic_DNA"/>
</dbReference>
<accession>A0A2V1E1Q0</accession>
<dbReference type="OrthoDB" id="10345238at2759"/>
<feature type="chain" id="PRO_5016085143" description="Hydrophobin" evidence="1">
    <location>
        <begin position="20"/>
        <end position="109"/>
    </location>
</feature>
<proteinExistence type="predicted"/>
<evidence type="ECO:0000313" key="2">
    <source>
        <dbReference type="EMBL" id="PVI04062.1"/>
    </source>
</evidence>
<keyword evidence="3" id="KW-1185">Reference proteome</keyword>